<keyword evidence="2" id="KW-1185">Reference proteome</keyword>
<organism evidence="1 2">
    <name type="scientific">Rhododendron molle</name>
    <name type="common">Chinese azalea</name>
    <name type="synonym">Azalea mollis</name>
    <dbReference type="NCBI Taxonomy" id="49168"/>
    <lineage>
        <taxon>Eukaryota</taxon>
        <taxon>Viridiplantae</taxon>
        <taxon>Streptophyta</taxon>
        <taxon>Embryophyta</taxon>
        <taxon>Tracheophyta</taxon>
        <taxon>Spermatophyta</taxon>
        <taxon>Magnoliopsida</taxon>
        <taxon>eudicotyledons</taxon>
        <taxon>Gunneridae</taxon>
        <taxon>Pentapetalae</taxon>
        <taxon>asterids</taxon>
        <taxon>Ericales</taxon>
        <taxon>Ericaceae</taxon>
        <taxon>Ericoideae</taxon>
        <taxon>Rhodoreae</taxon>
        <taxon>Rhododendron</taxon>
    </lineage>
</organism>
<sequence>MVNTQRRGKHGKREKGKTVVAMVLVTLPVSSSYGPQQLWRIWWWYCLYQKNDCPIKACHVVDTW</sequence>
<gene>
    <name evidence="1" type="ORF">RHMOL_Rhmol04G0353500</name>
</gene>
<accession>A0ACC0PA69</accession>
<dbReference type="EMBL" id="CM046391">
    <property type="protein sequence ID" value="KAI8561608.1"/>
    <property type="molecule type" value="Genomic_DNA"/>
</dbReference>
<comment type="caution">
    <text evidence="1">The sequence shown here is derived from an EMBL/GenBank/DDBJ whole genome shotgun (WGS) entry which is preliminary data.</text>
</comment>
<dbReference type="Proteomes" id="UP001062846">
    <property type="component" value="Chromosome 4"/>
</dbReference>
<evidence type="ECO:0000313" key="2">
    <source>
        <dbReference type="Proteomes" id="UP001062846"/>
    </source>
</evidence>
<evidence type="ECO:0000313" key="1">
    <source>
        <dbReference type="EMBL" id="KAI8561608.1"/>
    </source>
</evidence>
<reference evidence="1" key="1">
    <citation type="submission" date="2022-02" db="EMBL/GenBank/DDBJ databases">
        <title>Plant Genome Project.</title>
        <authorList>
            <person name="Zhang R.-G."/>
        </authorList>
    </citation>
    <scope>NUCLEOTIDE SEQUENCE</scope>
    <source>
        <strain evidence="1">AT1</strain>
    </source>
</reference>
<proteinExistence type="predicted"/>
<protein>
    <submittedName>
        <fullName evidence="1">Uncharacterized protein</fullName>
    </submittedName>
</protein>
<name>A0ACC0PA69_RHOML</name>